<comment type="caution">
    <text evidence="6">The sequence shown here is derived from an EMBL/GenBank/DDBJ whole genome shotgun (WGS) entry which is preliminary data.</text>
</comment>
<dbReference type="InterPro" id="IPR002139">
    <property type="entry name" value="Ribo/fructo_kinase"/>
</dbReference>
<organism evidence="6 7">
    <name type="scientific">Durusdinium trenchii</name>
    <dbReference type="NCBI Taxonomy" id="1381693"/>
    <lineage>
        <taxon>Eukaryota</taxon>
        <taxon>Sar</taxon>
        <taxon>Alveolata</taxon>
        <taxon>Dinophyceae</taxon>
        <taxon>Suessiales</taxon>
        <taxon>Symbiodiniaceae</taxon>
        <taxon>Durusdinium</taxon>
    </lineage>
</organism>
<reference evidence="6 7" key="1">
    <citation type="submission" date="2024-02" db="EMBL/GenBank/DDBJ databases">
        <authorList>
            <person name="Chen Y."/>
            <person name="Shah S."/>
            <person name="Dougan E. K."/>
            <person name="Thang M."/>
            <person name="Chan C."/>
        </authorList>
    </citation>
    <scope>NUCLEOTIDE SEQUENCE [LARGE SCALE GENOMIC DNA]</scope>
</reference>
<keyword evidence="4" id="KW-0812">Transmembrane</keyword>
<feature type="region of interest" description="Disordered" evidence="3">
    <location>
        <begin position="1"/>
        <end position="21"/>
    </location>
</feature>
<keyword evidence="4" id="KW-0472">Membrane</keyword>
<feature type="transmembrane region" description="Helical" evidence="4">
    <location>
        <begin position="559"/>
        <end position="581"/>
    </location>
</feature>
<dbReference type="PRINTS" id="PR00990">
    <property type="entry name" value="RIBOKINASE"/>
</dbReference>
<evidence type="ECO:0000256" key="4">
    <source>
        <dbReference type="SAM" id="Phobius"/>
    </source>
</evidence>
<keyword evidence="1" id="KW-0808">Transferase</keyword>
<feature type="domain" description="Carbohydrate kinase PfkB" evidence="5">
    <location>
        <begin position="88"/>
        <end position="264"/>
    </location>
</feature>
<feature type="compositionally biased region" description="Basic residues" evidence="3">
    <location>
        <begin position="1"/>
        <end position="11"/>
    </location>
</feature>
<evidence type="ECO:0000313" key="7">
    <source>
        <dbReference type="Proteomes" id="UP001642464"/>
    </source>
</evidence>
<protein>
    <submittedName>
        <fullName evidence="6">Ribokinase (AtRBSK) (RK)</fullName>
    </submittedName>
</protein>
<sequence>MSRVGSRSKLRQPRDAPERSSAQCAAVLDPLLDAGRRKRRRGGAVLYLCRERQSHAVCGKLCWRRLVLLKFEETFSGAARIYTDPVFEVVGSINVDVTMEVARLPERHETLTASKPAVKLALGGKGANQAVAAARLGAAVRFVGRVGADAHGAWLLDVLNSNGVDTSGCTRSETLPSGQGMVMLDPEGGASSVVVGGANVDWASFDLKSLDSLLEGSSVLLLQQEIPAEINLAAAQVAKAKGVIVMHDVGGEERFAEGDMSLFPCLKVKNEKWKLFSWVVVIGLYAFPTLFYAMRIFEVWRTNAPLLQTSQSDDWGHVPELWFCSVEPLNIETCVLQSFRTVDGSEPNGSKGESLCQIISPPKKHEQQKIQLGTGKGFGDKLDEPKGQFDILPPQFKDQFKDSYCQAINATALKPSSPSRLFLGGDASKSFGLYYVMRDHCGDTCHHPIFLTRAFPGIAGLLLTKVRKGSMQLSADPYANATNRSFVDALKAFFSPQLYDAFSTQLLFVNGKVIPPQDGEMYWSQVFPKVPTPSAWELIVRLHPHVKEEVQVGRLAQCIIFLARLGGYLSIVSGLLAFCWVQRYKVDKQTHLAQTLEELLNEETFVLDTLSPQHNDHFEPLTGDLVSIQLKKKLEAESPCLASTAIRNDVSSSGEDGESDLESSHEAESAWWRWCRAQREDTAGSLAMGPK</sequence>
<gene>
    <name evidence="6" type="ORF">SCF082_LOCUS4619</name>
</gene>
<dbReference type="SUPFAM" id="SSF53613">
    <property type="entry name" value="Ribokinase-like"/>
    <property type="match status" value="1"/>
</dbReference>
<dbReference type="Gene3D" id="3.40.1190.20">
    <property type="match status" value="1"/>
</dbReference>
<accession>A0ABP0I0C8</accession>
<keyword evidence="4" id="KW-1133">Transmembrane helix</keyword>
<dbReference type="Pfam" id="PF00294">
    <property type="entry name" value="PfkB"/>
    <property type="match status" value="1"/>
</dbReference>
<name>A0ABP0I0C8_9DINO</name>
<evidence type="ECO:0000256" key="1">
    <source>
        <dbReference type="ARBA" id="ARBA00022679"/>
    </source>
</evidence>
<dbReference type="EMBL" id="CAXAMM010002414">
    <property type="protein sequence ID" value="CAK8996042.1"/>
    <property type="molecule type" value="Genomic_DNA"/>
</dbReference>
<evidence type="ECO:0000256" key="3">
    <source>
        <dbReference type="SAM" id="MobiDB-lite"/>
    </source>
</evidence>
<dbReference type="PANTHER" id="PTHR10584:SF166">
    <property type="entry name" value="RIBOKINASE"/>
    <property type="match status" value="1"/>
</dbReference>
<proteinExistence type="predicted"/>
<dbReference type="Proteomes" id="UP001642464">
    <property type="component" value="Unassembled WGS sequence"/>
</dbReference>
<evidence type="ECO:0000259" key="5">
    <source>
        <dbReference type="Pfam" id="PF00294"/>
    </source>
</evidence>
<dbReference type="PANTHER" id="PTHR10584">
    <property type="entry name" value="SUGAR KINASE"/>
    <property type="match status" value="1"/>
</dbReference>
<dbReference type="InterPro" id="IPR011611">
    <property type="entry name" value="PfkB_dom"/>
</dbReference>
<dbReference type="InterPro" id="IPR029056">
    <property type="entry name" value="Ribokinase-like"/>
</dbReference>
<evidence type="ECO:0000256" key="2">
    <source>
        <dbReference type="ARBA" id="ARBA00022777"/>
    </source>
</evidence>
<feature type="transmembrane region" description="Helical" evidence="4">
    <location>
        <begin position="275"/>
        <end position="294"/>
    </location>
</feature>
<evidence type="ECO:0000313" key="6">
    <source>
        <dbReference type="EMBL" id="CAK8996042.1"/>
    </source>
</evidence>
<keyword evidence="2" id="KW-0418">Kinase</keyword>
<keyword evidence="7" id="KW-1185">Reference proteome</keyword>